<dbReference type="AlphaFoldDB" id="A0A4D5RG44"/>
<proteinExistence type="predicted"/>
<keyword evidence="1" id="KW-0732">Signal</keyword>
<accession>A0A4D5RG44</accession>
<feature type="signal peptide" evidence="1">
    <location>
        <begin position="1"/>
        <end position="23"/>
    </location>
</feature>
<organism evidence="2">
    <name type="scientific">Ixodes scapularis</name>
    <name type="common">Black-legged tick</name>
    <name type="synonym">Deer tick</name>
    <dbReference type="NCBI Taxonomy" id="6945"/>
    <lineage>
        <taxon>Eukaryota</taxon>
        <taxon>Metazoa</taxon>
        <taxon>Ecdysozoa</taxon>
        <taxon>Arthropoda</taxon>
        <taxon>Chelicerata</taxon>
        <taxon>Arachnida</taxon>
        <taxon>Acari</taxon>
        <taxon>Parasitiformes</taxon>
        <taxon>Ixodida</taxon>
        <taxon>Ixodoidea</taxon>
        <taxon>Ixodidae</taxon>
        <taxon>Ixodinae</taxon>
        <taxon>Ixodes</taxon>
    </lineage>
</organism>
<evidence type="ECO:0000256" key="1">
    <source>
        <dbReference type="SAM" id="SignalP"/>
    </source>
</evidence>
<dbReference type="EMBL" id="GHJT01001853">
    <property type="protein sequence ID" value="MOY35824.1"/>
    <property type="molecule type" value="Transcribed_RNA"/>
</dbReference>
<reference evidence="2" key="1">
    <citation type="submission" date="2019-04" db="EMBL/GenBank/DDBJ databases">
        <title>An insight into the mialome of Ixodes scapularis.</title>
        <authorList>
            <person name="Ribeiro J.M."/>
            <person name="Mather T.N."/>
            <person name="Karim S."/>
        </authorList>
    </citation>
    <scope>NUCLEOTIDE SEQUENCE</scope>
</reference>
<sequence>MCMLPMCILFVTIVILLKERLHSEFTHKMRHLDIEHCDLSSTYLIVDRLRKQQKLHLRHTLIASVLLQPVRCRSLIEGGKLKACTGGGASTDFLSLNWLEFLYHTLISCPKLVCVRTKILKPVVSNERVGKRRSEYPSYLF</sequence>
<protein>
    <submittedName>
        <fullName evidence="2">Putative secreted protein</fullName>
    </submittedName>
</protein>
<feature type="chain" id="PRO_5020024420" evidence="1">
    <location>
        <begin position="24"/>
        <end position="141"/>
    </location>
</feature>
<name>A0A4D5RG44_IXOSC</name>
<evidence type="ECO:0000313" key="2">
    <source>
        <dbReference type="EMBL" id="MOY35824.1"/>
    </source>
</evidence>